<dbReference type="Pfam" id="PF00905">
    <property type="entry name" value="Transpeptidase"/>
    <property type="match status" value="1"/>
</dbReference>
<dbReference type="Gene3D" id="3.90.1310.10">
    <property type="entry name" value="Penicillin-binding protein 2a (Domain 2)"/>
    <property type="match status" value="1"/>
</dbReference>
<evidence type="ECO:0000313" key="4">
    <source>
        <dbReference type="EMBL" id="SHG97441.1"/>
    </source>
</evidence>
<dbReference type="Gene3D" id="3.40.710.10">
    <property type="entry name" value="DD-peptidase/beta-lactamase superfamily"/>
    <property type="match status" value="1"/>
</dbReference>
<feature type="transmembrane region" description="Helical" evidence="1">
    <location>
        <begin position="9"/>
        <end position="29"/>
    </location>
</feature>
<dbReference type="GO" id="GO:0016740">
    <property type="term" value="F:transferase activity"/>
    <property type="evidence" value="ECO:0007669"/>
    <property type="project" value="UniProtKB-KW"/>
</dbReference>
<dbReference type="GO" id="GO:0005886">
    <property type="term" value="C:plasma membrane"/>
    <property type="evidence" value="ECO:0007669"/>
    <property type="project" value="TreeGrafter"/>
</dbReference>
<dbReference type="SUPFAM" id="SSF56601">
    <property type="entry name" value="beta-lactamase/transpeptidase-like"/>
    <property type="match status" value="1"/>
</dbReference>
<dbReference type="PANTHER" id="PTHR30627">
    <property type="entry name" value="PEPTIDOGLYCAN D,D-TRANSPEPTIDASE"/>
    <property type="match status" value="1"/>
</dbReference>
<dbReference type="InterPro" id="IPR001460">
    <property type="entry name" value="PCN-bd_Tpept"/>
</dbReference>
<reference evidence="4 5" key="1">
    <citation type="submission" date="2016-11" db="EMBL/GenBank/DDBJ databases">
        <authorList>
            <person name="Jaros S."/>
            <person name="Januszkiewicz K."/>
            <person name="Wedrychowicz H."/>
        </authorList>
    </citation>
    <scope>NUCLEOTIDE SEQUENCE [LARGE SCALE GENOMIC DNA]</scope>
    <source>
        <strain evidence="4 5">DSM 21120</strain>
    </source>
</reference>
<dbReference type="GO" id="GO:0071555">
    <property type="term" value="P:cell wall organization"/>
    <property type="evidence" value="ECO:0007669"/>
    <property type="project" value="TreeGrafter"/>
</dbReference>
<protein>
    <submittedName>
        <fullName evidence="4">Peptidoglycan glycosyltransferase</fullName>
    </submittedName>
</protein>
<sequence length="472" mass="51563">MNIKENKKILVLLVFLIVLFMSLVVYLSYFTIFKASDVSNNAANRRGALQEQSIKRGTIYDRNDEVLAYSDGEKGNYQRHYTYPTIYAHALGYYSKVQGKSGLEEKYNKYLSGQDGNRVVKEIKAFFDKSIDPNSGDSLKMTTDTNIQQKSRDLLDEYGEQGAIVVMNPKTGEVLSLVSYPDFNIQNIDADSAAIIERNKGELFNSATQSLFAPGSIFKIITSAAILESGINQNYTDTGEESFGGLPIKNSNQKVYGDVNLNTAFTYSINTYFANKAVQIGNKKLGEVSEKFMFNKKIDFDLPVAVSKFNYEKAESRALAESAIGQGLVTTTPFEMCLATSAIANGGKIMKPYMVSDIVSTDGSSIMKKEPEVLSEATSEENANIIKNMMISAVNKGSGKPAAIRRAQVAGKTGTAQLTSEINNAWFVGFAPAEDPQICVAVVVQNVEGLGGEVAAPIAGELIDYSLKQVNK</sequence>
<dbReference type="AlphaFoldDB" id="A0A1M5P6I9"/>
<keyword evidence="4" id="KW-0808">Transferase</keyword>
<feature type="domain" description="Penicillin binding protein A dimerisation" evidence="3">
    <location>
        <begin position="56"/>
        <end position="127"/>
    </location>
</feature>
<organism evidence="4 5">
    <name type="scientific">Anaerosphaera aminiphila DSM 21120</name>
    <dbReference type="NCBI Taxonomy" id="1120995"/>
    <lineage>
        <taxon>Bacteria</taxon>
        <taxon>Bacillati</taxon>
        <taxon>Bacillota</taxon>
        <taxon>Tissierellia</taxon>
        <taxon>Tissierellales</taxon>
        <taxon>Peptoniphilaceae</taxon>
        <taxon>Anaerosphaera</taxon>
    </lineage>
</organism>
<proteinExistence type="predicted"/>
<dbReference type="OrthoDB" id="9766847at2"/>
<evidence type="ECO:0000313" key="5">
    <source>
        <dbReference type="Proteomes" id="UP000184032"/>
    </source>
</evidence>
<dbReference type="STRING" id="1120995.SAMN02745245_00201"/>
<dbReference type="InterPro" id="IPR054120">
    <property type="entry name" value="PBPA_dimer"/>
</dbReference>
<dbReference type="InterPro" id="IPR050515">
    <property type="entry name" value="Beta-lactam/transpept"/>
</dbReference>
<keyword evidence="1" id="KW-1133">Transmembrane helix</keyword>
<evidence type="ECO:0000259" key="2">
    <source>
        <dbReference type="Pfam" id="PF00905"/>
    </source>
</evidence>
<dbReference type="Proteomes" id="UP000184032">
    <property type="component" value="Unassembled WGS sequence"/>
</dbReference>
<dbReference type="EMBL" id="FQXI01000001">
    <property type="protein sequence ID" value="SHG97441.1"/>
    <property type="molecule type" value="Genomic_DNA"/>
</dbReference>
<gene>
    <name evidence="4" type="ORF">SAMN02745245_00201</name>
</gene>
<dbReference type="Pfam" id="PF21922">
    <property type="entry name" value="PBP_dimer_2"/>
    <property type="match status" value="1"/>
</dbReference>
<dbReference type="InterPro" id="IPR012338">
    <property type="entry name" value="Beta-lactam/transpept-like"/>
</dbReference>
<evidence type="ECO:0000259" key="3">
    <source>
        <dbReference type="Pfam" id="PF21922"/>
    </source>
</evidence>
<dbReference type="GO" id="GO:0008658">
    <property type="term" value="F:penicillin binding"/>
    <property type="evidence" value="ECO:0007669"/>
    <property type="project" value="InterPro"/>
</dbReference>
<accession>A0A1M5P6I9</accession>
<dbReference type="RefSeq" id="WP_073182914.1">
    <property type="nucleotide sequence ID" value="NZ_FQXI01000001.1"/>
</dbReference>
<name>A0A1M5P6I9_9FIRM</name>
<evidence type="ECO:0000256" key="1">
    <source>
        <dbReference type="SAM" id="Phobius"/>
    </source>
</evidence>
<feature type="domain" description="Penicillin-binding protein transpeptidase" evidence="2">
    <location>
        <begin position="162"/>
        <end position="463"/>
    </location>
</feature>
<keyword evidence="1" id="KW-0472">Membrane</keyword>
<dbReference type="PANTHER" id="PTHR30627:SF24">
    <property type="entry name" value="PENICILLIN-BINDING PROTEIN 4B"/>
    <property type="match status" value="1"/>
</dbReference>
<keyword evidence="1" id="KW-0812">Transmembrane</keyword>
<keyword evidence="5" id="KW-1185">Reference proteome</keyword>